<proteinExistence type="predicted"/>
<evidence type="ECO:0000313" key="3">
    <source>
        <dbReference type="Proteomes" id="UP001162483"/>
    </source>
</evidence>
<evidence type="ECO:0000256" key="1">
    <source>
        <dbReference type="SAM" id="MobiDB-lite"/>
    </source>
</evidence>
<dbReference type="Proteomes" id="UP001162483">
    <property type="component" value="Unassembled WGS sequence"/>
</dbReference>
<organism evidence="2 3">
    <name type="scientific">Staurois parvus</name>
    <dbReference type="NCBI Taxonomy" id="386267"/>
    <lineage>
        <taxon>Eukaryota</taxon>
        <taxon>Metazoa</taxon>
        <taxon>Chordata</taxon>
        <taxon>Craniata</taxon>
        <taxon>Vertebrata</taxon>
        <taxon>Euteleostomi</taxon>
        <taxon>Amphibia</taxon>
        <taxon>Batrachia</taxon>
        <taxon>Anura</taxon>
        <taxon>Neobatrachia</taxon>
        <taxon>Ranoidea</taxon>
        <taxon>Ranidae</taxon>
        <taxon>Staurois</taxon>
    </lineage>
</organism>
<reference evidence="2" key="1">
    <citation type="submission" date="2023-05" db="EMBL/GenBank/DDBJ databases">
        <authorList>
            <person name="Stuckert A."/>
        </authorList>
    </citation>
    <scope>NUCLEOTIDE SEQUENCE</scope>
</reference>
<name>A0ABN9A6X7_9NEOB</name>
<sequence>MGPLCPCSKLKKAYEKDTRGISWGPLLTPGPRAVPEFPNAQSAPG</sequence>
<feature type="region of interest" description="Disordered" evidence="1">
    <location>
        <begin position="20"/>
        <end position="45"/>
    </location>
</feature>
<evidence type="ECO:0000313" key="2">
    <source>
        <dbReference type="EMBL" id="CAI9531573.1"/>
    </source>
</evidence>
<dbReference type="EMBL" id="CATNWA010000008">
    <property type="protein sequence ID" value="CAI9531573.1"/>
    <property type="molecule type" value="Genomic_DNA"/>
</dbReference>
<comment type="caution">
    <text evidence="2">The sequence shown here is derived from an EMBL/GenBank/DDBJ whole genome shotgun (WGS) entry which is preliminary data.</text>
</comment>
<accession>A0ABN9A6X7</accession>
<gene>
    <name evidence="2" type="ORF">SPARVUS_LOCUS28162</name>
</gene>
<protein>
    <submittedName>
        <fullName evidence="2">Uncharacterized protein</fullName>
    </submittedName>
</protein>
<keyword evidence="3" id="KW-1185">Reference proteome</keyword>